<evidence type="ECO:0000256" key="3">
    <source>
        <dbReference type="ARBA" id="ARBA00022737"/>
    </source>
</evidence>
<evidence type="ECO:0000256" key="6">
    <source>
        <dbReference type="ARBA" id="ARBA00023163"/>
    </source>
</evidence>
<protein>
    <submittedName>
        <fullName evidence="9">Uncharacterized protein</fullName>
    </submittedName>
</protein>
<feature type="region of interest" description="Disordered" evidence="8">
    <location>
        <begin position="454"/>
        <end position="479"/>
    </location>
</feature>
<evidence type="ECO:0000256" key="8">
    <source>
        <dbReference type="SAM" id="MobiDB-lite"/>
    </source>
</evidence>
<dbReference type="SMART" id="SM00355">
    <property type="entry name" value="ZnF_C2H2"/>
    <property type="match status" value="10"/>
</dbReference>
<dbReference type="Pfam" id="PF07776">
    <property type="entry name" value="zf-AD"/>
    <property type="match status" value="1"/>
</dbReference>
<keyword evidence="4" id="KW-0862">Zinc</keyword>
<keyword evidence="2" id="KW-0479">Metal-binding</keyword>
<dbReference type="VEuPathDB" id="VectorBase:PPAI005040"/>
<dbReference type="VEuPathDB" id="VectorBase:PPAPM1_004791"/>
<evidence type="ECO:0000256" key="1">
    <source>
        <dbReference type="ARBA" id="ARBA00004123"/>
    </source>
</evidence>
<accession>A0A1B0GNQ8</accession>
<dbReference type="GO" id="GO:0000978">
    <property type="term" value="F:RNA polymerase II cis-regulatory region sequence-specific DNA binding"/>
    <property type="evidence" value="ECO:0007669"/>
    <property type="project" value="TreeGrafter"/>
</dbReference>
<name>A0A1B0GNQ8_PHLPP</name>
<evidence type="ECO:0000256" key="7">
    <source>
        <dbReference type="ARBA" id="ARBA00023242"/>
    </source>
</evidence>
<dbReference type="GO" id="GO:0001227">
    <property type="term" value="F:DNA-binding transcription repressor activity, RNA polymerase II-specific"/>
    <property type="evidence" value="ECO:0007669"/>
    <property type="project" value="TreeGrafter"/>
</dbReference>
<dbReference type="GO" id="GO:0005654">
    <property type="term" value="C:nucleoplasm"/>
    <property type="evidence" value="ECO:0007669"/>
    <property type="project" value="TreeGrafter"/>
</dbReference>
<reference evidence="9" key="1">
    <citation type="submission" date="2022-08" db="UniProtKB">
        <authorList>
            <consortium name="EnsemblMetazoa"/>
        </authorList>
    </citation>
    <scope>IDENTIFICATION</scope>
    <source>
        <strain evidence="9">Israel</strain>
    </source>
</reference>
<dbReference type="Pfam" id="PF00096">
    <property type="entry name" value="zf-C2H2"/>
    <property type="match status" value="4"/>
</dbReference>
<proteinExistence type="predicted"/>
<dbReference type="PANTHER" id="PTHR24399">
    <property type="entry name" value="ZINC FINGER AND BTB DOMAIN-CONTAINING"/>
    <property type="match status" value="1"/>
</dbReference>
<evidence type="ECO:0000256" key="5">
    <source>
        <dbReference type="ARBA" id="ARBA00023015"/>
    </source>
</evidence>
<dbReference type="EMBL" id="AJVK01029699">
    <property type="status" value="NOT_ANNOTATED_CDS"/>
    <property type="molecule type" value="Genomic_DNA"/>
</dbReference>
<evidence type="ECO:0000256" key="2">
    <source>
        <dbReference type="ARBA" id="ARBA00022723"/>
    </source>
</evidence>
<sequence>MSSQGIGGNTICRFCLRKVKIFCHIFKKSQEEVQDAVSNLNSILNLNIQEDDNWPKQICLPCKKQSGNCVRFYRKIKESEKKLMEIYGQKGQRIQGVPFEEVSVGVESFREEVLEENDFRRTSSDESREEELVTKSQECVERVGKRKRSTRKLKEDTEKQKVLRIGDELVKKYLGFRCDLCPEDCRNYYRLKFHYRTVHKVTGYVICCGKKFTTLGVLTTHLQLHANPEAFKCSMCAKTFLSERTMRFHVESCLKPIEKCSFVCDQCPKVFPSAKRLYFHRRYHASEDEKRFKCQDCPRSYLTPSELRRHRMKFHEKIIDTFVCSSCGKTYRTKCELKKHTEQHHSESPRKRVECGRCGGFYATKISLEIHLKRCKADPAKCEECGKILSNKLELRKHIRYNHSGLEKKFQCKICPKAFKARKHLEEHAGQHTKVPIHRCSFCPREFCTQSAKYSHQRKHHPEENEAAKNKKKLPDNYS</sequence>
<keyword evidence="3" id="KW-0677">Repeat</keyword>
<dbReference type="PROSITE" id="PS50157">
    <property type="entry name" value="ZINC_FINGER_C2H2_2"/>
    <property type="match status" value="6"/>
</dbReference>
<dbReference type="AlphaFoldDB" id="A0A1B0GNQ8"/>
<dbReference type="PROSITE" id="PS00028">
    <property type="entry name" value="ZINC_FINGER_C2H2_1"/>
    <property type="match status" value="7"/>
</dbReference>
<keyword evidence="6" id="KW-0804">Transcription</keyword>
<dbReference type="InterPro" id="IPR036236">
    <property type="entry name" value="Znf_C2H2_sf"/>
</dbReference>
<dbReference type="Gene3D" id="3.40.1800.20">
    <property type="match status" value="1"/>
</dbReference>
<keyword evidence="10" id="KW-1185">Reference proteome</keyword>
<dbReference type="SUPFAM" id="SSF57716">
    <property type="entry name" value="Glucocorticoid receptor-like (DNA-binding domain)"/>
    <property type="match status" value="1"/>
</dbReference>
<organism evidence="9 10">
    <name type="scientific">Phlebotomus papatasi</name>
    <name type="common">Sandfly</name>
    <dbReference type="NCBI Taxonomy" id="29031"/>
    <lineage>
        <taxon>Eukaryota</taxon>
        <taxon>Metazoa</taxon>
        <taxon>Ecdysozoa</taxon>
        <taxon>Arthropoda</taxon>
        <taxon>Hexapoda</taxon>
        <taxon>Insecta</taxon>
        <taxon>Pterygota</taxon>
        <taxon>Neoptera</taxon>
        <taxon>Endopterygota</taxon>
        <taxon>Diptera</taxon>
        <taxon>Nematocera</taxon>
        <taxon>Psychodoidea</taxon>
        <taxon>Psychodidae</taxon>
        <taxon>Phlebotomus</taxon>
        <taxon>Phlebotomus</taxon>
    </lineage>
</organism>
<evidence type="ECO:0000256" key="4">
    <source>
        <dbReference type="ARBA" id="ARBA00022833"/>
    </source>
</evidence>
<dbReference type="PANTHER" id="PTHR24399:SF70">
    <property type="entry name" value="C2H2-TYPE DOMAIN-CONTAINING PROTEIN"/>
    <property type="match status" value="1"/>
</dbReference>
<dbReference type="SUPFAM" id="SSF57667">
    <property type="entry name" value="beta-beta-alpha zinc fingers"/>
    <property type="match status" value="5"/>
</dbReference>
<feature type="compositionally biased region" description="Basic and acidic residues" evidence="8">
    <location>
        <begin position="461"/>
        <end position="479"/>
    </location>
</feature>
<keyword evidence="7" id="KW-0539">Nucleus</keyword>
<dbReference type="PROSITE" id="PS51915">
    <property type="entry name" value="ZAD"/>
    <property type="match status" value="1"/>
</dbReference>
<dbReference type="GO" id="GO:0008270">
    <property type="term" value="F:zinc ion binding"/>
    <property type="evidence" value="ECO:0007669"/>
    <property type="project" value="UniProtKB-UniRule"/>
</dbReference>
<comment type="subcellular location">
    <subcellularLocation>
        <location evidence="1">Nucleus</location>
    </subcellularLocation>
</comment>
<dbReference type="Gene3D" id="3.30.160.60">
    <property type="entry name" value="Classic Zinc Finger"/>
    <property type="match status" value="4"/>
</dbReference>
<dbReference type="Proteomes" id="UP000092462">
    <property type="component" value="Unassembled WGS sequence"/>
</dbReference>
<dbReference type="InterPro" id="IPR013087">
    <property type="entry name" value="Znf_C2H2_type"/>
</dbReference>
<dbReference type="EnsemblMetazoa" id="PPAI005040-RA">
    <property type="protein sequence ID" value="PPAI005040-PA"/>
    <property type="gene ID" value="PPAI005040"/>
</dbReference>
<dbReference type="InterPro" id="IPR012934">
    <property type="entry name" value="Znf_AD"/>
</dbReference>
<evidence type="ECO:0000313" key="10">
    <source>
        <dbReference type="Proteomes" id="UP000092462"/>
    </source>
</evidence>
<evidence type="ECO:0000313" key="9">
    <source>
        <dbReference type="EnsemblMetazoa" id="PPAI005040-PA"/>
    </source>
</evidence>
<keyword evidence="5" id="KW-0805">Transcription regulation</keyword>
<dbReference type="SMART" id="SM00868">
    <property type="entry name" value="zf-AD"/>
    <property type="match status" value="1"/>
</dbReference>